<dbReference type="GO" id="GO:0070006">
    <property type="term" value="F:metalloaminopeptidase activity"/>
    <property type="evidence" value="ECO:0007669"/>
    <property type="project" value="TreeGrafter"/>
</dbReference>
<dbReference type="EMBL" id="GFXV01000097">
    <property type="protein sequence ID" value="MBW11902.1"/>
    <property type="molecule type" value="Transcribed_RNA"/>
</dbReference>
<keyword evidence="13" id="KW-0735">Signal-anchor</keyword>
<evidence type="ECO:0000256" key="21">
    <source>
        <dbReference type="RuleBase" id="RU364040"/>
    </source>
</evidence>
<evidence type="ECO:0000256" key="15">
    <source>
        <dbReference type="ARBA" id="ARBA00023049"/>
    </source>
</evidence>
<evidence type="ECO:0000256" key="1">
    <source>
        <dbReference type="ARBA" id="ARBA00004606"/>
    </source>
</evidence>
<dbReference type="InterPro" id="IPR034016">
    <property type="entry name" value="M1_APN-typ"/>
</dbReference>
<dbReference type="InterPro" id="IPR045357">
    <property type="entry name" value="Aminopeptidase_N-like_N"/>
</dbReference>
<evidence type="ECO:0000256" key="19">
    <source>
        <dbReference type="PIRSR" id="PIRSR634016-1"/>
    </source>
</evidence>
<evidence type="ECO:0000256" key="4">
    <source>
        <dbReference type="ARBA" id="ARBA00022438"/>
    </source>
</evidence>
<evidence type="ECO:0000256" key="17">
    <source>
        <dbReference type="ARBA" id="ARBA00023180"/>
    </source>
</evidence>
<keyword evidence="18" id="KW-0449">Lipoprotein</keyword>
<evidence type="ECO:0000256" key="22">
    <source>
        <dbReference type="SAM" id="SignalP"/>
    </source>
</evidence>
<evidence type="ECO:0000256" key="8">
    <source>
        <dbReference type="ARBA" id="ARBA00022692"/>
    </source>
</evidence>
<evidence type="ECO:0000256" key="14">
    <source>
        <dbReference type="ARBA" id="ARBA00022989"/>
    </source>
</evidence>
<dbReference type="PANTHER" id="PTHR11533:SF294">
    <property type="entry name" value="THYROTROPIN-RELEASING HORMONE-DEGRADING ECTOENZYME"/>
    <property type="match status" value="1"/>
</dbReference>
<evidence type="ECO:0000259" key="23">
    <source>
        <dbReference type="Pfam" id="PF01433"/>
    </source>
</evidence>
<dbReference type="InterPro" id="IPR014782">
    <property type="entry name" value="Peptidase_M1_dom"/>
</dbReference>
<keyword evidence="14" id="KW-1133">Transmembrane helix</keyword>
<comment type="subcellular location">
    <subcellularLocation>
        <location evidence="2">Cell membrane</location>
        <topology evidence="2">Lipid-anchor</topology>
        <topology evidence="2">GPI-anchor</topology>
    </subcellularLocation>
    <subcellularLocation>
        <location evidence="1">Membrane</location>
        <topology evidence="1">Single-pass type II membrane protein</topology>
    </subcellularLocation>
</comment>
<dbReference type="GO" id="GO:0042277">
    <property type="term" value="F:peptide binding"/>
    <property type="evidence" value="ECO:0007669"/>
    <property type="project" value="TreeGrafter"/>
</dbReference>
<feature type="signal peptide" evidence="22">
    <location>
        <begin position="1"/>
        <end position="21"/>
    </location>
</feature>
<feature type="domain" description="ERAP1-like C-terminal" evidence="24">
    <location>
        <begin position="572"/>
        <end position="859"/>
    </location>
</feature>
<name>A0A2H8TDU3_9HEMI</name>
<comment type="similarity">
    <text evidence="3 21">Belongs to the peptidase M1 family.</text>
</comment>
<evidence type="ECO:0000256" key="18">
    <source>
        <dbReference type="ARBA" id="ARBA00023288"/>
    </source>
</evidence>
<gene>
    <name evidence="26" type="primary">Trhde_1</name>
</gene>
<dbReference type="GO" id="GO:0006508">
    <property type="term" value="P:proteolysis"/>
    <property type="evidence" value="ECO:0007669"/>
    <property type="project" value="UniProtKB-KW"/>
</dbReference>
<keyword evidence="12 20" id="KW-0862">Zinc</keyword>
<feature type="domain" description="Peptidase M1 membrane alanine aminopeptidase" evidence="23">
    <location>
        <begin position="267"/>
        <end position="492"/>
    </location>
</feature>
<keyword evidence="6" id="KW-0336">GPI-anchor</keyword>
<dbReference type="FunFam" id="1.10.390.10:FF:000013">
    <property type="entry name" value="Aminopeptidase N"/>
    <property type="match status" value="1"/>
</dbReference>
<dbReference type="SUPFAM" id="SSF55486">
    <property type="entry name" value="Metalloproteases ('zincins'), catalytic domain"/>
    <property type="match status" value="1"/>
</dbReference>
<keyword evidence="11 21" id="KW-0378">Hydrolase</keyword>
<dbReference type="InterPro" id="IPR001930">
    <property type="entry name" value="Peptidase_M1"/>
</dbReference>
<evidence type="ECO:0000256" key="11">
    <source>
        <dbReference type="ARBA" id="ARBA00022801"/>
    </source>
</evidence>
<evidence type="ECO:0000256" key="6">
    <source>
        <dbReference type="ARBA" id="ARBA00022622"/>
    </source>
</evidence>
<keyword evidence="4 21" id="KW-0031">Aminopeptidase</keyword>
<dbReference type="Pfam" id="PF17900">
    <property type="entry name" value="Peptidase_M1_N"/>
    <property type="match status" value="1"/>
</dbReference>
<organism evidence="26">
    <name type="scientific">Melanaphis sacchari</name>
    <dbReference type="NCBI Taxonomy" id="742174"/>
    <lineage>
        <taxon>Eukaryota</taxon>
        <taxon>Metazoa</taxon>
        <taxon>Ecdysozoa</taxon>
        <taxon>Arthropoda</taxon>
        <taxon>Hexapoda</taxon>
        <taxon>Insecta</taxon>
        <taxon>Pterygota</taxon>
        <taxon>Neoptera</taxon>
        <taxon>Paraneoptera</taxon>
        <taxon>Hemiptera</taxon>
        <taxon>Sternorrhyncha</taxon>
        <taxon>Aphidomorpha</taxon>
        <taxon>Aphidoidea</taxon>
        <taxon>Aphididae</taxon>
        <taxon>Aphidini</taxon>
        <taxon>Melanaphis</taxon>
    </lineage>
</organism>
<dbReference type="SUPFAM" id="SSF63737">
    <property type="entry name" value="Leukotriene A4 hydrolase N-terminal domain"/>
    <property type="match status" value="1"/>
</dbReference>
<dbReference type="EC" id="3.4.11.-" evidence="21"/>
<evidence type="ECO:0000256" key="12">
    <source>
        <dbReference type="ARBA" id="ARBA00022833"/>
    </source>
</evidence>
<protein>
    <recommendedName>
        <fullName evidence="21">Aminopeptidase</fullName>
        <ecNumber evidence="21">3.4.11.-</ecNumber>
    </recommendedName>
</protein>
<dbReference type="PRINTS" id="PR00756">
    <property type="entry name" value="ALADIPTASE"/>
</dbReference>
<dbReference type="Gene3D" id="2.60.40.1910">
    <property type="match status" value="1"/>
</dbReference>
<dbReference type="GO" id="GO:0008270">
    <property type="term" value="F:zinc ion binding"/>
    <property type="evidence" value="ECO:0007669"/>
    <property type="project" value="UniProtKB-UniRule"/>
</dbReference>
<accession>A0A2H8TDU3</accession>
<feature type="binding site" evidence="20">
    <location>
        <position position="338"/>
    </location>
    <ligand>
        <name>Zn(2+)</name>
        <dbReference type="ChEBI" id="CHEBI:29105"/>
        <note>catalytic</note>
    </ligand>
</feature>
<keyword evidence="15 21" id="KW-0482">Metalloprotease</keyword>
<keyword evidence="5" id="KW-1003">Cell membrane</keyword>
<dbReference type="Pfam" id="PF11838">
    <property type="entry name" value="ERAP1_C"/>
    <property type="match status" value="1"/>
</dbReference>
<dbReference type="InterPro" id="IPR024571">
    <property type="entry name" value="ERAP1-like_C_dom"/>
</dbReference>
<keyword evidence="8" id="KW-0812">Transmembrane</keyword>
<feature type="binding site" evidence="20">
    <location>
        <position position="342"/>
    </location>
    <ligand>
        <name>Zn(2+)</name>
        <dbReference type="ChEBI" id="CHEBI:29105"/>
        <note>catalytic</note>
    </ligand>
</feature>
<evidence type="ECO:0000256" key="7">
    <source>
        <dbReference type="ARBA" id="ARBA00022670"/>
    </source>
</evidence>
<evidence type="ECO:0000256" key="3">
    <source>
        <dbReference type="ARBA" id="ARBA00010136"/>
    </source>
</evidence>
<sequence length="912" mass="105929">MSKFLLLTFVYTLTALHYGKGLEAISRNINDANDGTIFTYRLPDNTEPLSYDLRITPDIENRSFHGQVDIVLKAKQYTTEVILNSKDLILLSVPTLQDLRTNRSIAIKDYTFDKPNEWLVIKLEKSILPSRLYKLTVVFRGILRDDFIGFHKYFYDSGNHSRWIVLTQFKPIYARRAFPCYDEPKFKTPYTISIARNNRHSALSNMPLKFTEIHSQNGWVWDHFKTTKPIPTYLVAFMVSDFDKNHVNDDNNIAMHTRKEYIEYTTYMMGKAPNLLKGVETFTQIPYMLPKLDLIGVPLLNAYSMENWGLNSYEEFYVTLTQDSETEDKIQGSMTILHEILHQWFGNMVTTPWWDNAWLNEGICNFLNYYITSIIEPEWDMDESFVENVHQYALSWDEYDDTHPLTFTVSTPEEIENVFDVITIDKSAALFRMLKCVVGEENFRTSINKYLDDFAYTVAEPKELWETFNYVLYDAEYTILDDLTINKYMDLWTEQPGYPLITVRSTSNGSVIASQKRFSLSHPRQTNDDAKWFVGLTYTTENELDFEELTPTVWLKPTDQQMTLTVPDDFGWIIVNIQSTGFYRVNYDEKNWKLLLIQLITKPDRIHVLNRAQIIDDVHHLCRAALVPYSYYTSLLEYLLMEDHVMPWNTAINGLSSIMDAIRRYPTEYSKFKKYAKGLADILYNKLSENQMRNATMKIGWSKLLTWTCNMGNSRCVQSASEHFDAWMNNGHQIPPEMEEAALCAGMRKGNIAALSRIHKFYDTTRSPSQREIALRALACTDNVQMLLSHLNLMRLDDVGHVSLHTFKTVCDNVVTTPTGVKALASFLIQKLNTIQSTPIRNNLNDKYIAVAYSALASKVGSDEEIVLINNIRRHVKSADLKIVLDKIYQKIESNLLWMERDHKKIIRAIEM</sequence>
<feature type="chain" id="PRO_5014156769" description="Aminopeptidase" evidence="22">
    <location>
        <begin position="22"/>
        <end position="912"/>
    </location>
</feature>
<evidence type="ECO:0000256" key="16">
    <source>
        <dbReference type="ARBA" id="ARBA00023136"/>
    </source>
</evidence>
<dbReference type="FunFam" id="2.60.40.1910:FF:000008">
    <property type="entry name" value="Aminopeptidase"/>
    <property type="match status" value="1"/>
</dbReference>
<evidence type="ECO:0000256" key="10">
    <source>
        <dbReference type="ARBA" id="ARBA00022729"/>
    </source>
</evidence>
<dbReference type="OrthoDB" id="10031169at2759"/>
<dbReference type="InterPro" id="IPR050344">
    <property type="entry name" value="Peptidase_M1_aminopeptidases"/>
</dbReference>
<keyword evidence="9 20" id="KW-0479">Metal-binding</keyword>
<keyword evidence="10 22" id="KW-0732">Signal</keyword>
<dbReference type="GO" id="GO:0005737">
    <property type="term" value="C:cytoplasm"/>
    <property type="evidence" value="ECO:0007669"/>
    <property type="project" value="TreeGrafter"/>
</dbReference>
<evidence type="ECO:0000256" key="9">
    <source>
        <dbReference type="ARBA" id="ARBA00022723"/>
    </source>
</evidence>
<dbReference type="CDD" id="cd09601">
    <property type="entry name" value="M1_APN-Q_like"/>
    <property type="match status" value="1"/>
</dbReference>
<dbReference type="AlphaFoldDB" id="A0A2H8TDU3"/>
<evidence type="ECO:0000256" key="13">
    <source>
        <dbReference type="ARBA" id="ARBA00022968"/>
    </source>
</evidence>
<dbReference type="Gene3D" id="2.60.40.1730">
    <property type="entry name" value="tricorn interacting facor f3 domain"/>
    <property type="match status" value="1"/>
</dbReference>
<dbReference type="GO" id="GO:0098552">
    <property type="term" value="C:side of membrane"/>
    <property type="evidence" value="ECO:0007669"/>
    <property type="project" value="UniProtKB-KW"/>
</dbReference>
<dbReference type="GO" id="GO:0043171">
    <property type="term" value="P:peptide catabolic process"/>
    <property type="evidence" value="ECO:0007669"/>
    <property type="project" value="TreeGrafter"/>
</dbReference>
<evidence type="ECO:0000256" key="20">
    <source>
        <dbReference type="PIRSR" id="PIRSR634016-3"/>
    </source>
</evidence>
<evidence type="ECO:0000259" key="24">
    <source>
        <dbReference type="Pfam" id="PF11838"/>
    </source>
</evidence>
<feature type="binding site" evidence="20">
    <location>
        <position position="361"/>
    </location>
    <ligand>
        <name>Zn(2+)</name>
        <dbReference type="ChEBI" id="CHEBI:29105"/>
        <note>catalytic</note>
    </ligand>
</feature>
<evidence type="ECO:0000313" key="26">
    <source>
        <dbReference type="EMBL" id="MBW11902.1"/>
    </source>
</evidence>
<dbReference type="InterPro" id="IPR042097">
    <property type="entry name" value="Aminopeptidase_N-like_N_sf"/>
</dbReference>
<dbReference type="PANTHER" id="PTHR11533">
    <property type="entry name" value="PROTEASE M1 ZINC METALLOPROTEASE"/>
    <property type="match status" value="1"/>
</dbReference>
<feature type="domain" description="Aminopeptidase N-like N-terminal" evidence="25">
    <location>
        <begin position="48"/>
        <end position="234"/>
    </location>
</feature>
<dbReference type="Gene3D" id="1.25.50.20">
    <property type="match status" value="1"/>
</dbReference>
<feature type="active site" description="Proton acceptor" evidence="19">
    <location>
        <position position="339"/>
    </location>
</feature>
<dbReference type="GO" id="GO:0005886">
    <property type="term" value="C:plasma membrane"/>
    <property type="evidence" value="ECO:0007669"/>
    <property type="project" value="UniProtKB-SubCell"/>
</dbReference>
<dbReference type="FunFam" id="2.60.40.1730:FF:000012">
    <property type="entry name" value="Aminopeptidase N"/>
    <property type="match status" value="1"/>
</dbReference>
<evidence type="ECO:0000259" key="25">
    <source>
        <dbReference type="Pfam" id="PF17900"/>
    </source>
</evidence>
<dbReference type="Pfam" id="PF01433">
    <property type="entry name" value="Peptidase_M1"/>
    <property type="match status" value="1"/>
</dbReference>
<keyword evidence="17" id="KW-0325">Glycoprotein</keyword>
<dbReference type="GO" id="GO:0005615">
    <property type="term" value="C:extracellular space"/>
    <property type="evidence" value="ECO:0007669"/>
    <property type="project" value="TreeGrafter"/>
</dbReference>
<keyword evidence="16" id="KW-0472">Membrane</keyword>
<evidence type="ECO:0000256" key="2">
    <source>
        <dbReference type="ARBA" id="ARBA00004609"/>
    </source>
</evidence>
<dbReference type="InterPro" id="IPR027268">
    <property type="entry name" value="Peptidase_M4/M1_CTD_sf"/>
</dbReference>
<proteinExistence type="inferred from homology"/>
<dbReference type="Gene3D" id="1.10.390.10">
    <property type="entry name" value="Neutral Protease Domain 2"/>
    <property type="match status" value="1"/>
</dbReference>
<keyword evidence="7 21" id="KW-0645">Protease</keyword>
<evidence type="ECO:0000256" key="5">
    <source>
        <dbReference type="ARBA" id="ARBA00022475"/>
    </source>
</evidence>
<reference evidence="26" key="1">
    <citation type="submission" date="2017-10" db="EMBL/GenBank/DDBJ databases">
        <title>Transcriptome Assembly of Sugarcane Aphid Adults.</title>
        <authorList>
            <person name="Scully E.D."/>
            <person name="Palmer N.A."/>
            <person name="Geib S.M."/>
            <person name="Sarath G."/>
            <person name="Sattler S.E."/>
        </authorList>
    </citation>
    <scope>NUCLEOTIDE SEQUENCE</scope>
    <source>
        <tissue evidence="26">Whole body</tissue>
    </source>
</reference>
<comment type="cofactor">
    <cofactor evidence="20 21">
        <name>Zn(2+)</name>
        <dbReference type="ChEBI" id="CHEBI:29105"/>
    </cofactor>
    <text evidence="20 21">Binds 1 zinc ion per subunit.</text>
</comment>